<evidence type="ECO:0000313" key="3">
    <source>
        <dbReference type="Proteomes" id="UP001207654"/>
    </source>
</evidence>
<feature type="chain" id="PRO_5047333601" description="Lipoprotein" evidence="1">
    <location>
        <begin position="20"/>
        <end position="268"/>
    </location>
</feature>
<accession>A0ABT4A9D5</accession>
<evidence type="ECO:0000313" key="2">
    <source>
        <dbReference type="EMBL" id="MCY1078235.1"/>
    </source>
</evidence>
<name>A0ABT4A9D5_9BACT</name>
<organism evidence="2 3">
    <name type="scientific">Archangium lansingense</name>
    <dbReference type="NCBI Taxonomy" id="2995310"/>
    <lineage>
        <taxon>Bacteria</taxon>
        <taxon>Pseudomonadati</taxon>
        <taxon>Myxococcota</taxon>
        <taxon>Myxococcia</taxon>
        <taxon>Myxococcales</taxon>
        <taxon>Cystobacterineae</taxon>
        <taxon>Archangiaceae</taxon>
        <taxon>Archangium</taxon>
    </lineage>
</organism>
<gene>
    <name evidence="2" type="ORF">OV287_27540</name>
</gene>
<dbReference type="RefSeq" id="WP_267537024.1">
    <property type="nucleotide sequence ID" value="NZ_JAPNKA010000001.1"/>
</dbReference>
<keyword evidence="3" id="KW-1185">Reference proteome</keyword>
<dbReference type="Proteomes" id="UP001207654">
    <property type="component" value="Unassembled WGS sequence"/>
</dbReference>
<feature type="signal peptide" evidence="1">
    <location>
        <begin position="1"/>
        <end position="19"/>
    </location>
</feature>
<dbReference type="SUPFAM" id="SSF81901">
    <property type="entry name" value="HCP-like"/>
    <property type="match status" value="1"/>
</dbReference>
<keyword evidence="1" id="KW-0732">Signal</keyword>
<reference evidence="2 3" key="1">
    <citation type="submission" date="2022-11" db="EMBL/GenBank/DDBJ databases">
        <title>Minimal conservation of predation-associated metabolite biosynthetic gene clusters underscores biosynthetic potential of Myxococcota including descriptions for ten novel species: Archangium lansinium sp. nov., Myxococcus landrumus sp. nov., Nannocystis bai.</title>
        <authorList>
            <person name="Ahearne A."/>
            <person name="Stevens C."/>
            <person name="Phillips K."/>
        </authorList>
    </citation>
    <scope>NUCLEOTIDE SEQUENCE [LARGE SCALE GENOMIC DNA]</scope>
    <source>
        <strain evidence="2 3">MIWBW</strain>
    </source>
</reference>
<protein>
    <recommendedName>
        <fullName evidence="4">Lipoprotein</fullName>
    </recommendedName>
</protein>
<dbReference type="EMBL" id="JAPNKA010000001">
    <property type="protein sequence ID" value="MCY1078235.1"/>
    <property type="molecule type" value="Genomic_DNA"/>
</dbReference>
<dbReference type="PROSITE" id="PS51257">
    <property type="entry name" value="PROKAR_LIPOPROTEIN"/>
    <property type="match status" value="1"/>
</dbReference>
<evidence type="ECO:0008006" key="4">
    <source>
        <dbReference type="Google" id="ProtNLM"/>
    </source>
</evidence>
<evidence type="ECO:0000256" key="1">
    <source>
        <dbReference type="SAM" id="SignalP"/>
    </source>
</evidence>
<comment type="caution">
    <text evidence="2">The sequence shown here is derived from an EMBL/GenBank/DDBJ whole genome shotgun (WGS) entry which is preliminary data.</text>
</comment>
<proteinExistence type="predicted"/>
<sequence length="268" mass="28319">MRLPVWLAVLLPLVTAACATTSVAYHPQKDCEAGSSSACVDWGDQLAGRGEELQAEAAYGQACQGGIVTSCITQGQLLIQHGELDAAEHPLRKAYLEEFPEGHEALADLYQARGTPPDLEIARGLRFEAPAIDKPATEFVSQLRMDSQGNLGTAIAFNVQPMLFLSRRLHLGFHAAFGTGATELNGFVGYQHFESTWAVPYARVMLGGLPGAPPGMGLNYGGELGLKLCLGPIGHLEFAVGSSRASPLHASVGLGINGLFLLLLAAAR</sequence>